<dbReference type="Gene3D" id="2.60.40.740">
    <property type="match status" value="5"/>
</dbReference>
<keyword evidence="5 9" id="KW-0732">Signal</keyword>
<dbReference type="InterPro" id="IPR019931">
    <property type="entry name" value="LPXTG_anchor"/>
</dbReference>
<evidence type="ECO:0000256" key="6">
    <source>
        <dbReference type="ARBA" id="ARBA00023088"/>
    </source>
</evidence>
<dbReference type="Pfam" id="PF05737">
    <property type="entry name" value="Collagen_bind"/>
    <property type="match status" value="5"/>
</dbReference>
<keyword evidence="8" id="KW-0472">Membrane</keyword>
<evidence type="ECO:0000259" key="10">
    <source>
        <dbReference type="PROSITE" id="PS50847"/>
    </source>
</evidence>
<dbReference type="EMBL" id="WHNY01000022">
    <property type="protein sequence ID" value="NOU63742.1"/>
    <property type="molecule type" value="Genomic_DNA"/>
</dbReference>
<evidence type="ECO:0000313" key="12">
    <source>
        <dbReference type="Proteomes" id="UP000653578"/>
    </source>
</evidence>
<dbReference type="InterPro" id="IPR013783">
    <property type="entry name" value="Ig-like_fold"/>
</dbReference>
<dbReference type="Gene3D" id="2.60.40.10">
    <property type="entry name" value="Immunoglobulins"/>
    <property type="match status" value="1"/>
</dbReference>
<dbReference type="Pfam" id="PF17961">
    <property type="entry name" value="Big_8"/>
    <property type="match status" value="1"/>
</dbReference>
<evidence type="ECO:0000256" key="2">
    <source>
        <dbReference type="ARBA" id="ARBA00007257"/>
    </source>
</evidence>
<organism evidence="11 12">
    <name type="scientific">Paenibacillus plantarum</name>
    <dbReference type="NCBI Taxonomy" id="2654975"/>
    <lineage>
        <taxon>Bacteria</taxon>
        <taxon>Bacillati</taxon>
        <taxon>Bacillota</taxon>
        <taxon>Bacilli</taxon>
        <taxon>Bacillales</taxon>
        <taxon>Paenibacillaceae</taxon>
        <taxon>Paenibacillus</taxon>
    </lineage>
</organism>
<evidence type="ECO:0000256" key="8">
    <source>
        <dbReference type="SAM" id="Phobius"/>
    </source>
</evidence>
<dbReference type="RefSeq" id="WP_171629513.1">
    <property type="nucleotide sequence ID" value="NZ_WHNY01000022.1"/>
</dbReference>
<evidence type="ECO:0000313" key="11">
    <source>
        <dbReference type="EMBL" id="NOU63742.1"/>
    </source>
</evidence>
<dbReference type="InterPro" id="IPR011252">
    <property type="entry name" value="Fibrogen-bd_dom1"/>
</dbReference>
<dbReference type="PANTHER" id="PTHR36108:SF13">
    <property type="entry name" value="COLOSSIN-B-RELATED"/>
    <property type="match status" value="1"/>
</dbReference>
<gene>
    <name evidence="11" type="ORF">GC096_06840</name>
</gene>
<dbReference type="SUPFAM" id="SSF49478">
    <property type="entry name" value="Cna protein B-type domain"/>
    <property type="match status" value="1"/>
</dbReference>
<dbReference type="InterPro" id="IPR008456">
    <property type="entry name" value="Collagen-bd_dom"/>
</dbReference>
<keyword evidence="4" id="KW-0964">Secreted</keyword>
<sequence>MVKKQTKAMLIALLMFMQCLYGITLSSQVNATEISGSILDSVTLAVYDSNGQVVTGNVYDQNAQAKLDYTWSLPNGHGYHNGDTFTFTLPQEFVLFNNVSGPLVIDNSSTVGNFHADKDSHHVVITFNEFIESHDDLKGTLSFLTQFNKSQITGTTEQTIVIPIRSGDQIFTIKFKPNVDSTISKSGAPLGYNAKSIDWTVDVNKTLDTVQDAVVTDPIIQGLAVPVTVAVYQLNVQLNGTVIQGVKLDSSSYAVSTEGGVLRVQFTESPITSAYRIQFSTPITDMFKTSFTNTASFSGSNKEPVQASSTVSVLRGNMLMKEATKYDPITQTMEWAILYNGGEEGISQSEAILTDLFDNIHQLVGGTIHVYKVTLNSSGVPTLAGEVSTDKYTVSVLTGAGKTGFKLQFLEDISSAYKIIYKTKATGPIYEDGILTNKVSTGENSSTTVTKPYTQVGIVKTRGDVNYQSKIVGWQIVINGDSQEMDHVVVTDTFPSKGLRLIPDSLVVKKGNVILTSPADYTLDSSIGADVGFTLTFTDPISQPIKITYDTAFNLELALPLGSANVFTNQGTIDWISQEQAHTKTVTAEFNPYNEVKKNGFKSGTYNAVNKQITWSVGINYNGKSISEAKIEDMLESGQTLLENSLVIHKMLIAPSGGHSLGDLVDPARYHYEVTPQKKLIITFLDPISEAYTIDFITSLENQLITNKVLNTAKLFDGSTQVSKDLTAAVNIPHGGEYVSKNGSQNGDKINWQITVNQGQSKLSDAEIFDTPSSNQVLVSDSFHLFSMKASANGDLTKDIELVEGVGYTVDIQTDATGNQTFRLKFKSLISTAFVLEYQSVIAARDQESITNAVSFSGNNVQTITKETVKDIVVGVSSGSGTGNGVRGSLEVKKVDASNKELPLSGAIYELYRKSGETKNLIQTQTTNEAGIAFFQGLLAGDYVIKETTAPSGYTLDGSEYPFTLQSAENKRVTYTNSKTPTPTPTPPPSSTSTPPPTSTPTPTSPPTPTPSSTPTPSTTPSPSITPTPKPSPPAATVPSPKPSDPGVVAPPTMEPATLPVTGESSHLYVKLAGLTFVLFGIMLGRKVRRRR</sequence>
<feature type="domain" description="Gram-positive cocci surface proteins LPxTG" evidence="10">
    <location>
        <begin position="1059"/>
        <end position="1092"/>
    </location>
</feature>
<dbReference type="InterPro" id="IPR008966">
    <property type="entry name" value="Adhesion_dom_sf"/>
</dbReference>
<feature type="compositionally biased region" description="Pro residues" evidence="7">
    <location>
        <begin position="982"/>
        <end position="1044"/>
    </location>
</feature>
<reference evidence="11 12" key="1">
    <citation type="submission" date="2019-10" db="EMBL/GenBank/DDBJ databases">
        <title>Description of Paenibacillus humi sp. nov.</title>
        <authorList>
            <person name="Carlier A."/>
            <person name="Qi S."/>
        </authorList>
    </citation>
    <scope>NUCLEOTIDE SEQUENCE [LARGE SCALE GENOMIC DNA]</scope>
    <source>
        <strain evidence="11 12">LMG 31461</strain>
    </source>
</reference>
<evidence type="ECO:0000256" key="3">
    <source>
        <dbReference type="ARBA" id="ARBA00022512"/>
    </source>
</evidence>
<keyword evidence="3" id="KW-0134">Cell wall</keyword>
<protein>
    <submittedName>
        <fullName evidence="11">Cell wall protein</fullName>
    </submittedName>
</protein>
<evidence type="ECO:0000256" key="7">
    <source>
        <dbReference type="SAM" id="MobiDB-lite"/>
    </source>
</evidence>
<accession>A0ABX1X5P3</accession>
<keyword evidence="6" id="KW-0572">Peptidoglycan-anchor</keyword>
<feature type="transmembrane region" description="Helical" evidence="8">
    <location>
        <begin position="1068"/>
        <end position="1085"/>
    </location>
</feature>
<dbReference type="Gene3D" id="2.60.40.1280">
    <property type="match status" value="1"/>
</dbReference>
<name>A0ABX1X5P3_9BACL</name>
<feature type="region of interest" description="Disordered" evidence="7">
    <location>
        <begin position="975"/>
        <end position="1058"/>
    </location>
</feature>
<feature type="chain" id="PRO_5046364632" evidence="9">
    <location>
        <begin position="32"/>
        <end position="1092"/>
    </location>
</feature>
<keyword evidence="12" id="KW-1185">Reference proteome</keyword>
<dbReference type="Proteomes" id="UP000653578">
    <property type="component" value="Unassembled WGS sequence"/>
</dbReference>
<keyword evidence="8" id="KW-1133">Transmembrane helix</keyword>
<evidence type="ECO:0000256" key="5">
    <source>
        <dbReference type="ARBA" id="ARBA00022729"/>
    </source>
</evidence>
<dbReference type="SUPFAM" id="SSF49401">
    <property type="entry name" value="Bacterial adhesins"/>
    <property type="match status" value="6"/>
</dbReference>
<feature type="signal peptide" evidence="9">
    <location>
        <begin position="1"/>
        <end position="31"/>
    </location>
</feature>
<dbReference type="InterPro" id="IPR041171">
    <property type="entry name" value="SDR_Ig"/>
</dbReference>
<comment type="similarity">
    <text evidence="2">Belongs to the serine-aspartate repeat-containing protein (SDr) family.</text>
</comment>
<evidence type="ECO:0000256" key="1">
    <source>
        <dbReference type="ARBA" id="ARBA00004168"/>
    </source>
</evidence>
<evidence type="ECO:0000256" key="4">
    <source>
        <dbReference type="ARBA" id="ARBA00022525"/>
    </source>
</evidence>
<dbReference type="PANTHER" id="PTHR36108">
    <property type="entry name" value="COLOSSIN-B-RELATED"/>
    <property type="match status" value="1"/>
</dbReference>
<dbReference type="Pfam" id="PF17802">
    <property type="entry name" value="SpaA"/>
    <property type="match status" value="1"/>
</dbReference>
<proteinExistence type="inferred from homology"/>
<evidence type="ECO:0000256" key="9">
    <source>
        <dbReference type="SAM" id="SignalP"/>
    </source>
</evidence>
<dbReference type="InterPro" id="IPR041033">
    <property type="entry name" value="SpaA_PFL_dom_1"/>
</dbReference>
<keyword evidence="8" id="KW-0812">Transmembrane</keyword>
<dbReference type="PROSITE" id="PS50847">
    <property type="entry name" value="GRAM_POS_ANCHORING"/>
    <property type="match status" value="1"/>
</dbReference>
<comment type="caution">
    <text evidence="11">The sequence shown here is derived from an EMBL/GenBank/DDBJ whole genome shotgun (WGS) entry which is preliminary data.</text>
</comment>
<comment type="subcellular location">
    <subcellularLocation>
        <location evidence="1">Secreted</location>
        <location evidence="1">Cell wall</location>
        <topology evidence="1">Peptidoglycan-anchor</topology>
    </subcellularLocation>
</comment>